<dbReference type="InterPro" id="IPR020845">
    <property type="entry name" value="AMP-binding_CS"/>
</dbReference>
<sequence>MSTSLPWSAEAPDWPAPSFDALLTRWQTRDPSRTLLAWRDPADAASAWQRLDVGSFAAAVERMAAGLHGQGIGQGDRVAWLGFNHPGQLVLLWALARLGAVFVPLNHRLSPAEWAAVLADCSPRLLVHDAAWGEQARALGAWPGSMAHERVCAVDALARVSAEPAPAHPDDATQPLLLVYTSGTTGHPKAAVHTQANLLANMAIAGQVQALSEQDVVLTVLPLFHVGGLCIQTLPALAAGAQVLLMARFDPGATLQSIAQDRPTLTLQVPATLQALVSNPAWSTTDVSSLRAVWAGSSVLPPAPLQAFLDRGVPVCNVYGSTETGPFSVALPPAFAASHLGSCGWPAPGVQVRLLGVDGGEAAQGEVGELCVRGPNVVARYWPDRPAVDTQGFFHSGDLARQAPDGSYTVVGRAKDMIISGGENIYPAEIENLLVQHPEVAECAVIGQPDARWGEVAVACVVLREPQAPQAQPWAERVQAFLDGRLARYKWPRRWVALDRLPRTALGKVQKGELRALLDARPPA</sequence>
<evidence type="ECO:0000259" key="3">
    <source>
        <dbReference type="Pfam" id="PF00501"/>
    </source>
</evidence>
<proteinExistence type="inferred from homology"/>
<dbReference type="InterPro" id="IPR042099">
    <property type="entry name" value="ANL_N_sf"/>
</dbReference>
<evidence type="ECO:0000256" key="1">
    <source>
        <dbReference type="ARBA" id="ARBA00006432"/>
    </source>
</evidence>
<dbReference type="InterPro" id="IPR025110">
    <property type="entry name" value="AMP-bd_C"/>
</dbReference>
<dbReference type="InterPro" id="IPR000873">
    <property type="entry name" value="AMP-dep_synth/lig_dom"/>
</dbReference>
<accession>A0ABW2RCU4</accession>
<feature type="domain" description="AMP-binding enzyme C-terminal" evidence="4">
    <location>
        <begin position="429"/>
        <end position="508"/>
    </location>
</feature>
<dbReference type="PANTHER" id="PTHR43201:SF5">
    <property type="entry name" value="MEDIUM-CHAIN ACYL-COA LIGASE ACSF2, MITOCHONDRIAL"/>
    <property type="match status" value="1"/>
</dbReference>
<evidence type="ECO:0000256" key="2">
    <source>
        <dbReference type="ARBA" id="ARBA00022598"/>
    </source>
</evidence>
<organism evidence="5 6">
    <name type="scientific">Hydrogenophaga bisanensis</name>
    <dbReference type="NCBI Taxonomy" id="439611"/>
    <lineage>
        <taxon>Bacteria</taxon>
        <taxon>Pseudomonadati</taxon>
        <taxon>Pseudomonadota</taxon>
        <taxon>Betaproteobacteria</taxon>
        <taxon>Burkholderiales</taxon>
        <taxon>Comamonadaceae</taxon>
        <taxon>Hydrogenophaga</taxon>
    </lineage>
</organism>
<gene>
    <name evidence="5" type="ORF">ACFQNJ_15320</name>
</gene>
<dbReference type="Proteomes" id="UP001596495">
    <property type="component" value="Unassembled WGS sequence"/>
</dbReference>
<feature type="domain" description="AMP-dependent synthetase/ligase" evidence="3">
    <location>
        <begin position="25"/>
        <end position="382"/>
    </location>
</feature>
<dbReference type="PANTHER" id="PTHR43201">
    <property type="entry name" value="ACYL-COA SYNTHETASE"/>
    <property type="match status" value="1"/>
</dbReference>
<evidence type="ECO:0000259" key="4">
    <source>
        <dbReference type="Pfam" id="PF13193"/>
    </source>
</evidence>
<comment type="similarity">
    <text evidence="1">Belongs to the ATP-dependent AMP-binding enzyme family.</text>
</comment>
<keyword evidence="6" id="KW-1185">Reference proteome</keyword>
<dbReference type="Gene3D" id="3.40.50.12780">
    <property type="entry name" value="N-terminal domain of ligase-like"/>
    <property type="match status" value="1"/>
</dbReference>
<dbReference type="PROSITE" id="PS00455">
    <property type="entry name" value="AMP_BINDING"/>
    <property type="match status" value="1"/>
</dbReference>
<dbReference type="Pfam" id="PF00501">
    <property type="entry name" value="AMP-binding"/>
    <property type="match status" value="1"/>
</dbReference>
<dbReference type="RefSeq" id="WP_382259143.1">
    <property type="nucleotide sequence ID" value="NZ_JBHTBX010000011.1"/>
</dbReference>
<dbReference type="EMBL" id="JBHTBX010000011">
    <property type="protein sequence ID" value="MFC7435885.1"/>
    <property type="molecule type" value="Genomic_DNA"/>
</dbReference>
<evidence type="ECO:0000313" key="6">
    <source>
        <dbReference type="Proteomes" id="UP001596495"/>
    </source>
</evidence>
<reference evidence="6" key="1">
    <citation type="journal article" date="2019" name="Int. J. Syst. Evol. Microbiol.">
        <title>The Global Catalogue of Microorganisms (GCM) 10K type strain sequencing project: providing services to taxonomists for standard genome sequencing and annotation.</title>
        <authorList>
            <consortium name="The Broad Institute Genomics Platform"/>
            <consortium name="The Broad Institute Genome Sequencing Center for Infectious Disease"/>
            <person name="Wu L."/>
            <person name="Ma J."/>
        </authorList>
    </citation>
    <scope>NUCLEOTIDE SEQUENCE [LARGE SCALE GENOMIC DNA]</scope>
    <source>
        <strain evidence="6">CCUG 54518</strain>
    </source>
</reference>
<keyword evidence="2" id="KW-0436">Ligase</keyword>
<dbReference type="SUPFAM" id="SSF56801">
    <property type="entry name" value="Acetyl-CoA synthetase-like"/>
    <property type="match status" value="1"/>
</dbReference>
<evidence type="ECO:0000313" key="5">
    <source>
        <dbReference type="EMBL" id="MFC7435885.1"/>
    </source>
</evidence>
<comment type="caution">
    <text evidence="5">The sequence shown here is derived from an EMBL/GenBank/DDBJ whole genome shotgun (WGS) entry which is preliminary data.</text>
</comment>
<name>A0ABW2RCU4_9BURK</name>
<protein>
    <submittedName>
        <fullName evidence="5">Class I adenylate-forming enzyme family protein</fullName>
    </submittedName>
</protein>
<dbReference type="Gene3D" id="3.30.300.30">
    <property type="match status" value="1"/>
</dbReference>
<dbReference type="InterPro" id="IPR045851">
    <property type="entry name" value="AMP-bd_C_sf"/>
</dbReference>
<dbReference type="Pfam" id="PF13193">
    <property type="entry name" value="AMP-binding_C"/>
    <property type="match status" value="1"/>
</dbReference>